<reference evidence="2 3" key="1">
    <citation type="submission" date="2020-09" db="EMBL/GenBank/DDBJ databases">
        <title>Genome sequences of type strains of Chitinophaga qingshengii and Chitinophaga varians.</title>
        <authorList>
            <person name="Kittiwongwattana C."/>
        </authorList>
    </citation>
    <scope>NUCLEOTIDE SEQUENCE [LARGE SCALE GENOMIC DNA]</scope>
    <source>
        <strain evidence="2 3">JCM 30026</strain>
    </source>
</reference>
<keyword evidence="3" id="KW-1185">Reference proteome</keyword>
<protein>
    <submittedName>
        <fullName evidence="2">Outer membrane beta-barrel protein</fullName>
    </submittedName>
</protein>
<name>A0ABR7TSG7_9BACT</name>
<dbReference type="Gene3D" id="2.40.128.130">
    <property type="entry name" value="Autotransporter beta-domain"/>
    <property type="match status" value="1"/>
</dbReference>
<dbReference type="Proteomes" id="UP000659124">
    <property type="component" value="Unassembled WGS sequence"/>
</dbReference>
<feature type="signal peptide" evidence="1">
    <location>
        <begin position="1"/>
        <end position="22"/>
    </location>
</feature>
<proteinExistence type="predicted"/>
<dbReference type="InterPro" id="IPR036709">
    <property type="entry name" value="Autotransporte_beta_dom_sf"/>
</dbReference>
<evidence type="ECO:0000313" key="2">
    <source>
        <dbReference type="EMBL" id="MBC9933421.1"/>
    </source>
</evidence>
<feature type="chain" id="PRO_5045479075" evidence="1">
    <location>
        <begin position="23"/>
        <end position="212"/>
    </location>
</feature>
<dbReference type="SUPFAM" id="SSF56925">
    <property type="entry name" value="OMPA-like"/>
    <property type="match status" value="1"/>
</dbReference>
<comment type="caution">
    <text evidence="2">The sequence shown here is derived from an EMBL/GenBank/DDBJ whole genome shotgun (WGS) entry which is preliminary data.</text>
</comment>
<dbReference type="InterPro" id="IPR011250">
    <property type="entry name" value="OMP/PagP_B-barrel"/>
</dbReference>
<evidence type="ECO:0000313" key="3">
    <source>
        <dbReference type="Proteomes" id="UP000659124"/>
    </source>
</evidence>
<sequence length="212" mass="23483">MKKFIIPVLAAATFLAGGQLFAQQKKNFINASFNVSNEKYKYTANGNQYDNSNTNFSISPAYGYYFRERWAIGIAVGYGHSKKGSSENGPQTKTQLFSVSPFVRYEQPIWSSHLSVYTDGSLYFNSAKSDSYHEPNWTQDSKSTNYGLSIVPGLLFHLTPSFSLTANMGSVFAAGSGTQKQTGGDFKTTNTSVGLFKNFGFNNFTFGINFHF</sequence>
<accession>A0ABR7TSG7</accession>
<organism evidence="2 3">
    <name type="scientific">Chitinophaga qingshengii</name>
    <dbReference type="NCBI Taxonomy" id="1569794"/>
    <lineage>
        <taxon>Bacteria</taxon>
        <taxon>Pseudomonadati</taxon>
        <taxon>Bacteroidota</taxon>
        <taxon>Chitinophagia</taxon>
        <taxon>Chitinophagales</taxon>
        <taxon>Chitinophagaceae</taxon>
        <taxon>Chitinophaga</taxon>
    </lineage>
</organism>
<dbReference type="EMBL" id="JACVFC010000003">
    <property type="protein sequence ID" value="MBC9933421.1"/>
    <property type="molecule type" value="Genomic_DNA"/>
</dbReference>
<keyword evidence="1" id="KW-0732">Signal</keyword>
<gene>
    <name evidence="2" type="ORF">ICL07_23725</name>
</gene>
<dbReference type="RefSeq" id="WP_188090524.1">
    <property type="nucleotide sequence ID" value="NZ_JACVFC010000003.1"/>
</dbReference>
<evidence type="ECO:0000256" key="1">
    <source>
        <dbReference type="SAM" id="SignalP"/>
    </source>
</evidence>